<dbReference type="EMBL" id="CP036282">
    <property type="protein sequence ID" value="QDL54116.1"/>
    <property type="molecule type" value="Genomic_DNA"/>
</dbReference>
<dbReference type="AlphaFoldDB" id="A0A515EN75"/>
<organism evidence="2 3">
    <name type="scientific">Rhodoferax aquaticus</name>
    <dbReference type="NCBI Taxonomy" id="2527691"/>
    <lineage>
        <taxon>Bacteria</taxon>
        <taxon>Pseudomonadati</taxon>
        <taxon>Pseudomonadota</taxon>
        <taxon>Betaproteobacteria</taxon>
        <taxon>Burkholderiales</taxon>
        <taxon>Comamonadaceae</taxon>
        <taxon>Rhodoferax</taxon>
    </lineage>
</organism>
<name>A0A515EN75_9BURK</name>
<dbReference type="KEGG" id="rhg:EXZ61_08010"/>
<dbReference type="RefSeq" id="WP_142810726.1">
    <property type="nucleotide sequence ID" value="NZ_CP036282.1"/>
</dbReference>
<gene>
    <name evidence="2" type="ORF">EXZ61_08010</name>
</gene>
<feature type="transmembrane region" description="Helical" evidence="1">
    <location>
        <begin position="40"/>
        <end position="60"/>
    </location>
</feature>
<keyword evidence="1" id="KW-0812">Transmembrane</keyword>
<evidence type="ECO:0008006" key="4">
    <source>
        <dbReference type="Google" id="ProtNLM"/>
    </source>
</evidence>
<protein>
    <recommendedName>
        <fullName evidence="4">DUF4345 domain-containing protein</fullName>
    </recommendedName>
</protein>
<proteinExistence type="predicted"/>
<reference evidence="3" key="2">
    <citation type="journal article" date="2020" name="Int. J. Syst. Evol. Microbiol.">
        <title>Genomic insights into a novel species Rhodoferax aquaticus sp. nov., isolated from freshwater.</title>
        <authorList>
            <person name="Li T."/>
            <person name="Zhuo Y."/>
            <person name="Jin C.Z."/>
            <person name="Wu X."/>
            <person name="Ko S.R."/>
            <person name="Jin F.J."/>
            <person name="Ahn C.Y."/>
            <person name="Oh H.M."/>
            <person name="Lee H.G."/>
            <person name="Jin L."/>
        </authorList>
    </citation>
    <scope>NUCLEOTIDE SEQUENCE [LARGE SCALE GENOMIC DNA]</scope>
    <source>
        <strain evidence="3">Gr-4</strain>
    </source>
</reference>
<sequence length="129" mass="13893">MKQNLRYLVCTALLLNGLTMLVAPAYWFQHVPGVQETGPLNFHLVRDVGCAYLVTAMGLGWRAIKGKPGASAATLGAIFLLMHAGVHLWEVAVGICGWSRFLQDVPGVVVPGFLVLWLSRAGAKEAIHA</sequence>
<keyword evidence="3" id="KW-1185">Reference proteome</keyword>
<feature type="transmembrane region" description="Helical" evidence="1">
    <location>
        <begin position="7"/>
        <end position="28"/>
    </location>
</feature>
<evidence type="ECO:0000313" key="2">
    <source>
        <dbReference type="EMBL" id="QDL54116.1"/>
    </source>
</evidence>
<accession>A0A515EN75</accession>
<evidence type="ECO:0000256" key="1">
    <source>
        <dbReference type="SAM" id="Phobius"/>
    </source>
</evidence>
<feature type="transmembrane region" description="Helical" evidence="1">
    <location>
        <begin position="72"/>
        <end position="89"/>
    </location>
</feature>
<keyword evidence="1" id="KW-0472">Membrane</keyword>
<keyword evidence="1" id="KW-1133">Transmembrane helix</keyword>
<dbReference type="Proteomes" id="UP000317365">
    <property type="component" value="Chromosome"/>
</dbReference>
<evidence type="ECO:0000313" key="3">
    <source>
        <dbReference type="Proteomes" id="UP000317365"/>
    </source>
</evidence>
<reference evidence="3" key="1">
    <citation type="submission" date="2019-02" db="EMBL/GenBank/DDBJ databases">
        <title>Complete genome sequence of Rhodoferax sp. Gr-4.</title>
        <authorList>
            <person name="Jin L."/>
        </authorList>
    </citation>
    <scope>NUCLEOTIDE SEQUENCE [LARGE SCALE GENOMIC DNA]</scope>
    <source>
        <strain evidence="3">Gr-4</strain>
    </source>
</reference>
<feature type="transmembrane region" description="Helical" evidence="1">
    <location>
        <begin position="101"/>
        <end position="119"/>
    </location>
</feature>